<keyword evidence="4 7" id="KW-0812">Transmembrane</keyword>
<feature type="non-terminal residue" evidence="8">
    <location>
        <position position="584"/>
    </location>
</feature>
<keyword evidence="6 7" id="KW-0472">Membrane</keyword>
<feature type="transmembrane region" description="Helical" evidence="7">
    <location>
        <begin position="383"/>
        <end position="404"/>
    </location>
</feature>
<feature type="transmembrane region" description="Helical" evidence="7">
    <location>
        <begin position="233"/>
        <end position="252"/>
    </location>
</feature>
<evidence type="ECO:0000256" key="1">
    <source>
        <dbReference type="ARBA" id="ARBA00004141"/>
    </source>
</evidence>
<sequence>MQQGGADTKLDLQERLSYIHSGAHPKEDQTDGYNGVKTPGDMEDGALVEGGALDLFSREALALFCQYGAIGIIYGMIPSLEYPIFNVYLNMEGYQTTSYRILVVLGWSYKVFFGMLTDCFPIFGFRRKSWMILGWTLAMVCLAVMAFSDLGAPFCNREGDPKYAKYCGKPLAKVPQEAKDANFNMYAPDAGAKFIMLSMIVSFGYVTAACASDAMVVEYAQREPAAIRGRIQTAIYTVRTLTGIGASAVTGFGLNSKNYNGSFSFSMGPNVPYIICLIPCVLVILSTIFLMVEDKKPGIPLGVWWGSFWELLQKRVMWQICAFRFINNVFWAMGTVSGNPIANNWAEVENINSALSDIIGALIFSAILASMAKWGLSWNWRYLIAIGSIGIIMIDGTVMFLTIWNVVRNQWFYTGVALAEQVPGGIRFIVATYCAVEIADVGVEGATYGLVTTMNNLASPFASVIFKWFDSYFKVYNDDIASDTDEVRWDVTYVYMFSYGCKLFSLIFLFMLPPQKKQMQELKKKGGTSKLAGYILIITSLLALGFAMTSNFMSVYPSTKCYRIAGGNGKLDPKTGGCPLPAPR</sequence>
<dbReference type="PANTHER" id="PTHR31585">
    <property type="entry name" value="FOLATE-BIOPTERIN TRANSPORTER 1, CHLOROPLASTIC"/>
    <property type="match status" value="1"/>
</dbReference>
<dbReference type="PANTHER" id="PTHR31585:SF5">
    <property type="entry name" value="RNA-BINDING S4 DOMAIN-CONTAINING PROTEIN"/>
    <property type="match status" value="1"/>
</dbReference>
<feature type="transmembrane region" description="Helical" evidence="7">
    <location>
        <begin position="97"/>
        <end position="117"/>
    </location>
</feature>
<dbReference type="Gene3D" id="1.20.1250.20">
    <property type="entry name" value="MFS general substrate transporter like domains"/>
    <property type="match status" value="1"/>
</dbReference>
<evidence type="ECO:0000256" key="2">
    <source>
        <dbReference type="ARBA" id="ARBA00007015"/>
    </source>
</evidence>
<name>A0A6A4XR73_9STRA</name>
<evidence type="ECO:0008006" key="9">
    <source>
        <dbReference type="Google" id="ProtNLM"/>
    </source>
</evidence>
<dbReference type="AlphaFoldDB" id="A0A6A4XR73"/>
<evidence type="ECO:0000256" key="6">
    <source>
        <dbReference type="ARBA" id="ARBA00023136"/>
    </source>
</evidence>
<organism evidence="8">
    <name type="scientific">Aphanomyces stellatus</name>
    <dbReference type="NCBI Taxonomy" id="120398"/>
    <lineage>
        <taxon>Eukaryota</taxon>
        <taxon>Sar</taxon>
        <taxon>Stramenopiles</taxon>
        <taxon>Oomycota</taxon>
        <taxon>Saprolegniomycetes</taxon>
        <taxon>Saprolegniales</taxon>
        <taxon>Verrucalvaceae</taxon>
        <taxon>Aphanomyces</taxon>
    </lineage>
</organism>
<evidence type="ECO:0000256" key="4">
    <source>
        <dbReference type="ARBA" id="ARBA00022692"/>
    </source>
</evidence>
<feature type="transmembrane region" description="Helical" evidence="7">
    <location>
        <begin position="272"/>
        <end position="292"/>
    </location>
</feature>
<evidence type="ECO:0000256" key="5">
    <source>
        <dbReference type="ARBA" id="ARBA00022989"/>
    </source>
</evidence>
<gene>
    <name evidence="8" type="ORF">As57867_022439</name>
</gene>
<feature type="transmembrane region" description="Helical" evidence="7">
    <location>
        <begin position="354"/>
        <end position="376"/>
    </location>
</feature>
<reference evidence="8" key="1">
    <citation type="submission" date="2019-06" db="EMBL/GenBank/DDBJ databases">
        <title>Genomics analysis of Aphanomyces spp. identifies a new class of oomycete effector associated with host adaptation.</title>
        <authorList>
            <person name="Gaulin E."/>
        </authorList>
    </citation>
    <scope>NUCLEOTIDE SEQUENCE</scope>
    <source>
        <strain evidence="8">CBS 578.67</strain>
    </source>
</reference>
<dbReference type="InterPro" id="IPR036259">
    <property type="entry name" value="MFS_trans_sf"/>
</dbReference>
<dbReference type="GO" id="GO:0016020">
    <property type="term" value="C:membrane"/>
    <property type="evidence" value="ECO:0007669"/>
    <property type="project" value="UniProtKB-SubCell"/>
</dbReference>
<comment type="similarity">
    <text evidence="2">Belongs to the major facilitator superfamily. Folate-biopterin transporter (TC 2.A.71) family.</text>
</comment>
<keyword evidence="3" id="KW-0813">Transport</keyword>
<accession>A0A6A4XR73</accession>
<evidence type="ECO:0000256" key="3">
    <source>
        <dbReference type="ARBA" id="ARBA00022448"/>
    </source>
</evidence>
<feature type="transmembrane region" description="Helical" evidence="7">
    <location>
        <begin position="493"/>
        <end position="512"/>
    </location>
</feature>
<protein>
    <recommendedName>
        <fullName evidence="9">Major facilitator superfamily (MFS) profile domain-containing protein</fullName>
    </recommendedName>
</protein>
<evidence type="ECO:0000313" key="8">
    <source>
        <dbReference type="EMBL" id="KAF0685638.1"/>
    </source>
</evidence>
<comment type="caution">
    <text evidence="8">The sequence shown here is derived from an EMBL/GenBank/DDBJ whole genome shotgun (WGS) entry which is preliminary data.</text>
</comment>
<feature type="transmembrane region" description="Helical" evidence="7">
    <location>
        <begin position="60"/>
        <end position="77"/>
    </location>
</feature>
<dbReference type="Pfam" id="PF03092">
    <property type="entry name" value="BT1"/>
    <property type="match status" value="1"/>
</dbReference>
<feature type="transmembrane region" description="Helical" evidence="7">
    <location>
        <begin position="129"/>
        <end position="148"/>
    </location>
</feature>
<dbReference type="SUPFAM" id="SSF103473">
    <property type="entry name" value="MFS general substrate transporter"/>
    <property type="match status" value="1"/>
</dbReference>
<keyword evidence="5 7" id="KW-1133">Transmembrane helix</keyword>
<dbReference type="OrthoDB" id="754047at2759"/>
<evidence type="ECO:0000256" key="7">
    <source>
        <dbReference type="SAM" id="Phobius"/>
    </source>
</evidence>
<dbReference type="InterPro" id="IPR039309">
    <property type="entry name" value="BT1"/>
</dbReference>
<feature type="transmembrane region" description="Helical" evidence="7">
    <location>
        <begin position="194"/>
        <end position="212"/>
    </location>
</feature>
<dbReference type="EMBL" id="VJMH01007063">
    <property type="protein sequence ID" value="KAF0685638.1"/>
    <property type="molecule type" value="Genomic_DNA"/>
</dbReference>
<proteinExistence type="inferred from homology"/>
<feature type="transmembrane region" description="Helical" evidence="7">
    <location>
        <begin position="533"/>
        <end position="553"/>
    </location>
</feature>
<comment type="subcellular location">
    <subcellularLocation>
        <location evidence="1">Membrane</location>
        <topology evidence="1">Multi-pass membrane protein</topology>
    </subcellularLocation>
</comment>